<dbReference type="AlphaFoldDB" id="A0AA38REU7"/>
<dbReference type="InterPro" id="IPR003265">
    <property type="entry name" value="HhH-GPD_domain"/>
</dbReference>
<feature type="domain" description="HhH-GPD" evidence="16">
    <location>
        <begin position="286"/>
        <end position="468"/>
    </location>
</feature>
<dbReference type="EMBL" id="JANBVO010000016">
    <property type="protein sequence ID" value="KAJ9144728.1"/>
    <property type="molecule type" value="Genomic_DNA"/>
</dbReference>
<evidence type="ECO:0000256" key="5">
    <source>
        <dbReference type="ARBA" id="ARBA00022023"/>
    </source>
</evidence>
<evidence type="ECO:0000256" key="2">
    <source>
        <dbReference type="ARBA" id="ARBA00001966"/>
    </source>
</evidence>
<dbReference type="PANTHER" id="PTHR42944">
    <property type="entry name" value="ADENINE DNA GLYCOSYLASE"/>
    <property type="match status" value="1"/>
</dbReference>
<evidence type="ECO:0000256" key="1">
    <source>
        <dbReference type="ARBA" id="ARBA00000843"/>
    </source>
</evidence>
<evidence type="ECO:0000256" key="6">
    <source>
        <dbReference type="ARBA" id="ARBA00022485"/>
    </source>
</evidence>
<evidence type="ECO:0000256" key="15">
    <source>
        <dbReference type="SAM" id="Phobius"/>
    </source>
</evidence>
<comment type="catalytic activity">
    <reaction evidence="1">
        <text>Hydrolyzes free adenine bases from 7,8-dihydro-8-oxoguanine:adenine mismatched double-stranded DNA, leaving an apurinic site.</text>
        <dbReference type="EC" id="3.2.2.31"/>
    </reaction>
</comment>
<evidence type="ECO:0000256" key="10">
    <source>
        <dbReference type="ARBA" id="ARBA00023004"/>
    </source>
</evidence>
<evidence type="ECO:0000256" key="11">
    <source>
        <dbReference type="ARBA" id="ARBA00023014"/>
    </source>
</evidence>
<evidence type="ECO:0000256" key="12">
    <source>
        <dbReference type="ARBA" id="ARBA00023204"/>
    </source>
</evidence>
<feature type="region of interest" description="Disordered" evidence="14">
    <location>
        <begin position="105"/>
        <end position="183"/>
    </location>
</feature>
<dbReference type="Pfam" id="PF14815">
    <property type="entry name" value="NUDIX_4"/>
    <property type="match status" value="1"/>
</dbReference>
<evidence type="ECO:0000256" key="4">
    <source>
        <dbReference type="ARBA" id="ARBA00012045"/>
    </source>
</evidence>
<protein>
    <recommendedName>
        <fullName evidence="5">Adenine DNA glycosylase</fullName>
        <ecNumber evidence="4">3.2.2.31</ecNumber>
    </recommendedName>
</protein>
<dbReference type="GO" id="GO:0051539">
    <property type="term" value="F:4 iron, 4 sulfur cluster binding"/>
    <property type="evidence" value="ECO:0007669"/>
    <property type="project" value="UniProtKB-KW"/>
</dbReference>
<evidence type="ECO:0000256" key="3">
    <source>
        <dbReference type="ARBA" id="ARBA00008343"/>
    </source>
</evidence>
<keyword evidence="10" id="KW-0408">Iron</keyword>
<feature type="compositionally biased region" description="Basic and acidic residues" evidence="14">
    <location>
        <begin position="142"/>
        <end position="157"/>
    </location>
</feature>
<name>A0AA38REU7_9PEZI</name>
<keyword evidence="6" id="KW-0004">4Fe-4S</keyword>
<keyword evidence="18" id="KW-1185">Reference proteome</keyword>
<keyword evidence="15" id="KW-0812">Transmembrane</keyword>
<dbReference type="CDD" id="cd00056">
    <property type="entry name" value="ENDO3c"/>
    <property type="match status" value="1"/>
</dbReference>
<evidence type="ECO:0000256" key="13">
    <source>
        <dbReference type="ARBA" id="ARBA00023295"/>
    </source>
</evidence>
<reference evidence="17" key="1">
    <citation type="submission" date="2022-07" db="EMBL/GenBank/DDBJ databases">
        <title>Fungi with potential for degradation of polypropylene.</title>
        <authorList>
            <person name="Gostincar C."/>
        </authorList>
    </citation>
    <scope>NUCLEOTIDE SEQUENCE</scope>
    <source>
        <strain evidence="17">EXF-13308</strain>
    </source>
</reference>
<feature type="transmembrane region" description="Helical" evidence="15">
    <location>
        <begin position="24"/>
        <end position="50"/>
    </location>
</feature>
<dbReference type="CDD" id="cd03431">
    <property type="entry name" value="NUDIX_DNA_Glycosylase_C-MutY"/>
    <property type="match status" value="1"/>
</dbReference>
<dbReference type="GO" id="GO:0006285">
    <property type="term" value="P:base-excision repair, AP site formation"/>
    <property type="evidence" value="ECO:0007669"/>
    <property type="project" value="UniProtKB-ARBA"/>
</dbReference>
<keyword evidence="11" id="KW-0411">Iron-sulfur</keyword>
<dbReference type="EC" id="3.2.2.31" evidence="4"/>
<keyword evidence="12" id="KW-0234">DNA repair</keyword>
<comment type="similarity">
    <text evidence="3">Belongs to the Nth/MutY family.</text>
</comment>
<dbReference type="GO" id="GO:0035485">
    <property type="term" value="F:adenine/guanine mispair binding"/>
    <property type="evidence" value="ECO:0007669"/>
    <property type="project" value="TreeGrafter"/>
</dbReference>
<gene>
    <name evidence="17" type="ORF">NKR23_g5859</name>
</gene>
<dbReference type="Proteomes" id="UP001174694">
    <property type="component" value="Unassembled WGS sequence"/>
</dbReference>
<evidence type="ECO:0000313" key="17">
    <source>
        <dbReference type="EMBL" id="KAJ9144728.1"/>
    </source>
</evidence>
<keyword evidence="13" id="KW-0326">Glycosidase</keyword>
<dbReference type="Pfam" id="PF00730">
    <property type="entry name" value="HhH-GPD"/>
    <property type="match status" value="1"/>
</dbReference>
<dbReference type="SUPFAM" id="SSF48150">
    <property type="entry name" value="DNA-glycosylase"/>
    <property type="match status" value="1"/>
</dbReference>
<dbReference type="InterPro" id="IPR011257">
    <property type="entry name" value="DNA_glycosylase"/>
</dbReference>
<comment type="cofactor">
    <cofactor evidence="2">
        <name>[4Fe-4S] cluster</name>
        <dbReference type="ChEBI" id="CHEBI:49883"/>
    </cofactor>
</comment>
<sequence length="770" mass="83924">MGANLSSTEVVDTSKDVTSPTDLFAAYVLVTVWGCVLYVCAMIFTTCALIDRWMGPNLDKPVNLFSVIAAFLLSSAWPAVLVLLSMIQEQLREDSPERVQITQARAAAVKVSSRPKRAPPGRPSRDASTTRVASPSPNANEDEYRVHEDADSDDGARAPKRRKIAVTAKGPRPKAPTKWDQLFGPQPELDAGTGVSPWQPCDPHSRVHPLSYHRPLLLAGPRGRAARAALLSWFDGVSTLRGMPWRKPWIDPSTYSLSSSPSPPYPPDLRAALERRAYEVWVSEVMLQQTRVAVAAGYWDRWVRRWPTVHDLAAAHPDDVLAAWRGLGYYGRARRLHEAARKVVADPGMRGLLPAEAATLEAEVPGVGRYTAGAISAIVFGRAAPMVDGNVLRVLSRQMGVLGDVKTDRAVIGMLWAAADALVRCVALDTGDDGGDDEPAAQGSHGDDTMVSDRPGRWGQALMELGSTICTPKPDCASCPITSTCRAYQEGYQLAVAGGRVTESPVDIEDLCTLCEPWEIAEAADEAVDEEAAGKPKSKSTVAESTKKKTISKQLNLSAFAFGAQKGDGEASGKTTSSPSDATLTAVQLERIVEHARKFPLKVIKGPVREEETLVCAIRRDSGDYLIQRRPEKGLLAGLWEFPSYILKDETKNEAQARRKMAVGFVGDLFGRRAIKAGSRSQLRYSAELGSVPWLFSHLKLTMHVQLFRVDDKTAESLALEDSSGRPRRWASADSVEKETMGTGIRLCWALVKKVAATKSHRRSPSPYNE</sequence>
<dbReference type="InterPro" id="IPR015797">
    <property type="entry name" value="NUDIX_hydrolase-like_dom_sf"/>
</dbReference>
<dbReference type="Gene3D" id="1.10.340.30">
    <property type="entry name" value="Hypothetical protein, domain 2"/>
    <property type="match status" value="1"/>
</dbReference>
<accession>A0AA38REU7</accession>
<dbReference type="SMART" id="SM00525">
    <property type="entry name" value="FES"/>
    <property type="match status" value="1"/>
</dbReference>
<keyword evidence="8" id="KW-0227">DNA damage</keyword>
<keyword evidence="15" id="KW-1133">Transmembrane helix</keyword>
<keyword evidence="7" id="KW-0479">Metal-binding</keyword>
<dbReference type="PANTHER" id="PTHR42944:SF1">
    <property type="entry name" value="ADENINE DNA GLYCOSYLASE"/>
    <property type="match status" value="1"/>
</dbReference>
<dbReference type="InterPro" id="IPR023170">
    <property type="entry name" value="HhH_base_excis_C"/>
</dbReference>
<dbReference type="GO" id="GO:0000701">
    <property type="term" value="F:purine-specific mismatch base pair DNA N-glycosylase activity"/>
    <property type="evidence" value="ECO:0007669"/>
    <property type="project" value="UniProtKB-EC"/>
</dbReference>
<evidence type="ECO:0000256" key="7">
    <source>
        <dbReference type="ARBA" id="ARBA00022723"/>
    </source>
</evidence>
<evidence type="ECO:0000256" key="14">
    <source>
        <dbReference type="SAM" id="MobiDB-lite"/>
    </source>
</evidence>
<evidence type="ECO:0000259" key="16">
    <source>
        <dbReference type="SMART" id="SM00478"/>
    </source>
</evidence>
<evidence type="ECO:0000256" key="9">
    <source>
        <dbReference type="ARBA" id="ARBA00022801"/>
    </source>
</evidence>
<feature type="compositionally biased region" description="Polar residues" evidence="14">
    <location>
        <begin position="126"/>
        <end position="139"/>
    </location>
</feature>
<dbReference type="SUPFAM" id="SSF55811">
    <property type="entry name" value="Nudix"/>
    <property type="match status" value="1"/>
</dbReference>
<dbReference type="InterPro" id="IPR029119">
    <property type="entry name" value="MutY_C"/>
</dbReference>
<organism evidence="17 18">
    <name type="scientific">Pleurostoma richardsiae</name>
    <dbReference type="NCBI Taxonomy" id="41990"/>
    <lineage>
        <taxon>Eukaryota</taxon>
        <taxon>Fungi</taxon>
        <taxon>Dikarya</taxon>
        <taxon>Ascomycota</taxon>
        <taxon>Pezizomycotina</taxon>
        <taxon>Sordariomycetes</taxon>
        <taxon>Sordariomycetidae</taxon>
        <taxon>Calosphaeriales</taxon>
        <taxon>Pleurostomataceae</taxon>
        <taxon>Pleurostoma</taxon>
    </lineage>
</organism>
<keyword evidence="15" id="KW-0472">Membrane</keyword>
<evidence type="ECO:0000256" key="8">
    <source>
        <dbReference type="ARBA" id="ARBA00022763"/>
    </source>
</evidence>
<dbReference type="FunFam" id="1.10.340.30:FF:000002">
    <property type="entry name" value="Adenine DNA glycosylase"/>
    <property type="match status" value="1"/>
</dbReference>
<dbReference type="Gene3D" id="1.10.1670.10">
    <property type="entry name" value="Helix-hairpin-Helix base-excision DNA repair enzymes (C-terminal)"/>
    <property type="match status" value="1"/>
</dbReference>
<dbReference type="GO" id="GO:0032357">
    <property type="term" value="F:oxidized purine DNA binding"/>
    <property type="evidence" value="ECO:0007669"/>
    <property type="project" value="TreeGrafter"/>
</dbReference>
<dbReference type="GO" id="GO:0046872">
    <property type="term" value="F:metal ion binding"/>
    <property type="evidence" value="ECO:0007669"/>
    <property type="project" value="UniProtKB-KW"/>
</dbReference>
<dbReference type="GO" id="GO:0006298">
    <property type="term" value="P:mismatch repair"/>
    <property type="evidence" value="ECO:0007669"/>
    <property type="project" value="TreeGrafter"/>
</dbReference>
<keyword evidence="9" id="KW-0378">Hydrolase</keyword>
<feature type="region of interest" description="Disordered" evidence="14">
    <location>
        <begin position="433"/>
        <end position="455"/>
    </location>
</feature>
<proteinExistence type="inferred from homology"/>
<dbReference type="InterPro" id="IPR044298">
    <property type="entry name" value="MIG/MutY"/>
</dbReference>
<dbReference type="GO" id="GO:0005634">
    <property type="term" value="C:nucleus"/>
    <property type="evidence" value="ECO:0007669"/>
    <property type="project" value="TreeGrafter"/>
</dbReference>
<feature type="region of interest" description="Disordered" evidence="14">
    <location>
        <begin position="526"/>
        <end position="546"/>
    </location>
</feature>
<evidence type="ECO:0000313" key="18">
    <source>
        <dbReference type="Proteomes" id="UP001174694"/>
    </source>
</evidence>
<feature type="transmembrane region" description="Helical" evidence="15">
    <location>
        <begin position="62"/>
        <end position="87"/>
    </location>
</feature>
<dbReference type="SMART" id="SM00478">
    <property type="entry name" value="ENDO3c"/>
    <property type="match status" value="1"/>
</dbReference>
<dbReference type="GO" id="GO:0034039">
    <property type="term" value="F:8-oxo-7,8-dihydroguanine DNA N-glycosylase activity"/>
    <property type="evidence" value="ECO:0007669"/>
    <property type="project" value="TreeGrafter"/>
</dbReference>
<comment type="caution">
    <text evidence="17">The sequence shown here is derived from an EMBL/GenBank/DDBJ whole genome shotgun (WGS) entry which is preliminary data.</text>
</comment>
<dbReference type="Gene3D" id="3.90.79.10">
    <property type="entry name" value="Nucleoside Triphosphate Pyrophosphohydrolase"/>
    <property type="match status" value="1"/>
</dbReference>
<dbReference type="InterPro" id="IPR003651">
    <property type="entry name" value="Endonuclease3_FeS-loop_motif"/>
</dbReference>